<reference evidence="1 2" key="1">
    <citation type="submission" date="2024-02" db="EMBL/GenBank/DDBJ databases">
        <authorList>
            <person name="Chen Y."/>
            <person name="Shah S."/>
            <person name="Dougan E. K."/>
            <person name="Thang M."/>
            <person name="Chan C."/>
        </authorList>
    </citation>
    <scope>NUCLEOTIDE SEQUENCE [LARGE SCALE GENOMIC DNA]</scope>
</reference>
<dbReference type="EMBL" id="CAXAMM010033334">
    <property type="protein sequence ID" value="CAK9071149.1"/>
    <property type="molecule type" value="Genomic_DNA"/>
</dbReference>
<keyword evidence="2" id="KW-1185">Reference proteome</keyword>
<proteinExistence type="predicted"/>
<protein>
    <submittedName>
        <fullName evidence="1">PARP-type domain-containing protein</fullName>
    </submittedName>
</protein>
<dbReference type="Proteomes" id="UP001642464">
    <property type="component" value="Unassembled WGS sequence"/>
</dbReference>
<comment type="caution">
    <text evidence="1">The sequence shown here is derived from an EMBL/GenBank/DDBJ whole genome shotgun (WGS) entry which is preliminary data.</text>
</comment>
<sequence>MAEKERIKKMPVKELKAYLDRHNTSHADLFEKAENTGDNCRLCGKQQQE</sequence>
<accession>A0ABP0P7V3</accession>
<evidence type="ECO:0000313" key="2">
    <source>
        <dbReference type="Proteomes" id="UP001642464"/>
    </source>
</evidence>
<organism evidence="1 2">
    <name type="scientific">Durusdinium trenchii</name>
    <dbReference type="NCBI Taxonomy" id="1381693"/>
    <lineage>
        <taxon>Eukaryota</taxon>
        <taxon>Sar</taxon>
        <taxon>Alveolata</taxon>
        <taxon>Dinophyceae</taxon>
        <taxon>Suessiales</taxon>
        <taxon>Symbiodiniaceae</taxon>
        <taxon>Durusdinium</taxon>
    </lineage>
</organism>
<gene>
    <name evidence="1" type="ORF">SCF082_LOCUS35258</name>
</gene>
<name>A0ABP0P7V3_9DINO</name>
<evidence type="ECO:0000313" key="1">
    <source>
        <dbReference type="EMBL" id="CAK9071149.1"/>
    </source>
</evidence>